<evidence type="ECO:0000256" key="13">
    <source>
        <dbReference type="ARBA" id="ARBA00023237"/>
    </source>
</evidence>
<keyword evidence="13" id="KW-0998">Cell outer membrane</keyword>
<evidence type="ECO:0000256" key="5">
    <source>
        <dbReference type="ARBA" id="ARBA00022597"/>
    </source>
</evidence>
<evidence type="ECO:0000256" key="3">
    <source>
        <dbReference type="ARBA" id="ARBA00022448"/>
    </source>
</evidence>
<feature type="domain" description="SLBB" evidence="16">
    <location>
        <begin position="123"/>
        <end position="203"/>
    </location>
</feature>
<dbReference type="PROSITE" id="PS51257">
    <property type="entry name" value="PROKAR_LIPOPROTEIN"/>
    <property type="match status" value="1"/>
</dbReference>
<dbReference type="GO" id="GO:0046930">
    <property type="term" value="C:pore complex"/>
    <property type="evidence" value="ECO:0007669"/>
    <property type="project" value="UniProtKB-KW"/>
</dbReference>
<dbReference type="InterPro" id="IPR017477">
    <property type="entry name" value="PEP-CTERM_polysacc_export"/>
</dbReference>
<evidence type="ECO:0000256" key="2">
    <source>
        <dbReference type="ARBA" id="ARBA00009450"/>
    </source>
</evidence>
<keyword evidence="3" id="KW-0813">Transport</keyword>
<dbReference type="InterPro" id="IPR049712">
    <property type="entry name" value="Poly_export"/>
</dbReference>
<dbReference type="GO" id="GO:0006811">
    <property type="term" value="P:monoatomic ion transport"/>
    <property type="evidence" value="ECO:0007669"/>
    <property type="project" value="UniProtKB-KW"/>
</dbReference>
<feature type="domain" description="Polysaccharide export protein N-terminal" evidence="15">
    <location>
        <begin position="40"/>
        <end position="113"/>
    </location>
</feature>
<sequence>MELKRLWIAATAVVSVFLTGCATQTLPTAQVRESLTTNVDNYQYLIGPGDNLSIFVWRNPEISGNFIVRPDGKVTTSLVEDIVVAGKTPTSLAREIEAELSRYINSPRVTVSVNNFSGPLSEQVRVIGEATNPSAINYTQHLTLLDLMISVGGLTEFANGDNAVLVRTINGEQKSYALNIEKLIKDGDISKNIDMLPGDIVIIPEAWF</sequence>
<dbReference type="EMBL" id="JANATA010000008">
    <property type="protein sequence ID" value="MCP3428485.1"/>
    <property type="molecule type" value="Genomic_DNA"/>
</dbReference>
<comment type="subcellular location">
    <subcellularLocation>
        <location evidence="1">Cell outer membrane</location>
        <topology evidence="1">Multi-pass membrane protein</topology>
    </subcellularLocation>
</comment>
<proteinExistence type="inferred from homology"/>
<dbReference type="GO" id="GO:0015159">
    <property type="term" value="F:polysaccharide transmembrane transporter activity"/>
    <property type="evidence" value="ECO:0007669"/>
    <property type="project" value="InterPro"/>
</dbReference>
<evidence type="ECO:0000313" key="18">
    <source>
        <dbReference type="Proteomes" id="UP001165413"/>
    </source>
</evidence>
<dbReference type="Gene3D" id="3.10.560.10">
    <property type="entry name" value="Outer membrane lipoprotein wza domain like"/>
    <property type="match status" value="1"/>
</dbReference>
<evidence type="ECO:0000259" key="16">
    <source>
        <dbReference type="Pfam" id="PF22461"/>
    </source>
</evidence>
<evidence type="ECO:0000313" key="17">
    <source>
        <dbReference type="EMBL" id="MCP3428485.1"/>
    </source>
</evidence>
<reference evidence="17" key="1">
    <citation type="submission" date="2022-07" db="EMBL/GenBank/DDBJ databases">
        <title>Characterization of the Novel Bacterium Alteromonas immobilis LMIT006 and Alteromonas gregis LMIT007.</title>
        <authorList>
            <person name="Lin X."/>
        </authorList>
    </citation>
    <scope>NUCLEOTIDE SEQUENCE</scope>
    <source>
        <strain evidence="17">LMIT007</strain>
    </source>
</reference>
<keyword evidence="9" id="KW-0406">Ion transport</keyword>
<comment type="caution">
    <text evidence="17">The sequence shown here is derived from an EMBL/GenBank/DDBJ whole genome shotgun (WGS) entry which is preliminary data.</text>
</comment>
<dbReference type="InterPro" id="IPR054765">
    <property type="entry name" value="SLBB_dom"/>
</dbReference>
<evidence type="ECO:0000256" key="9">
    <source>
        <dbReference type="ARBA" id="ARBA00023065"/>
    </source>
</evidence>
<keyword evidence="14" id="KW-0449">Lipoprotein</keyword>
<keyword evidence="8" id="KW-0625">Polysaccharide transport</keyword>
<keyword evidence="6" id="KW-0812">Transmembrane</keyword>
<dbReference type="GO" id="GO:0015288">
    <property type="term" value="F:porin activity"/>
    <property type="evidence" value="ECO:0007669"/>
    <property type="project" value="UniProtKB-KW"/>
</dbReference>
<keyword evidence="4" id="KW-1134">Transmembrane beta strand</keyword>
<gene>
    <name evidence="17" type="ORF">NLF92_05950</name>
</gene>
<keyword evidence="11" id="KW-0472">Membrane</keyword>
<dbReference type="InterPro" id="IPR003715">
    <property type="entry name" value="Poly_export_N"/>
</dbReference>
<evidence type="ECO:0000256" key="11">
    <source>
        <dbReference type="ARBA" id="ARBA00023136"/>
    </source>
</evidence>
<protein>
    <submittedName>
        <fullName evidence="17">Polysaccharide export protein</fullName>
    </submittedName>
</protein>
<evidence type="ECO:0000256" key="12">
    <source>
        <dbReference type="ARBA" id="ARBA00023139"/>
    </source>
</evidence>
<dbReference type="NCBIfam" id="TIGR03027">
    <property type="entry name" value="pepcterm_export"/>
    <property type="match status" value="1"/>
</dbReference>
<evidence type="ECO:0000256" key="4">
    <source>
        <dbReference type="ARBA" id="ARBA00022452"/>
    </source>
</evidence>
<dbReference type="Pfam" id="PF02563">
    <property type="entry name" value="Poly_export"/>
    <property type="match status" value="1"/>
</dbReference>
<organism evidence="17 18">
    <name type="scientific">Opacimonas viscosa</name>
    <dbReference type="NCBI Taxonomy" id="2961944"/>
    <lineage>
        <taxon>Bacteria</taxon>
        <taxon>Pseudomonadati</taxon>
        <taxon>Pseudomonadota</taxon>
        <taxon>Gammaproteobacteria</taxon>
        <taxon>Alteromonadales</taxon>
        <taxon>Alteromonadaceae</taxon>
        <taxon>Opacimonas</taxon>
    </lineage>
</organism>
<evidence type="ECO:0000256" key="7">
    <source>
        <dbReference type="ARBA" id="ARBA00022729"/>
    </source>
</evidence>
<dbReference type="Gene3D" id="3.30.1950.10">
    <property type="entry name" value="wza like domain"/>
    <property type="match status" value="1"/>
</dbReference>
<keyword evidence="12" id="KW-0564">Palmitate</keyword>
<evidence type="ECO:0000256" key="8">
    <source>
        <dbReference type="ARBA" id="ARBA00023047"/>
    </source>
</evidence>
<name>A0AA42BL64_9ALTE</name>
<dbReference type="PANTHER" id="PTHR33619">
    <property type="entry name" value="POLYSACCHARIDE EXPORT PROTEIN GFCE-RELATED"/>
    <property type="match status" value="1"/>
</dbReference>
<dbReference type="PANTHER" id="PTHR33619:SF3">
    <property type="entry name" value="POLYSACCHARIDE EXPORT PROTEIN GFCE-RELATED"/>
    <property type="match status" value="1"/>
</dbReference>
<dbReference type="RefSeq" id="WP_254099805.1">
    <property type="nucleotide sequence ID" value="NZ_JANATA010000008.1"/>
</dbReference>
<keyword evidence="18" id="KW-1185">Reference proteome</keyword>
<keyword evidence="10" id="KW-0626">Porin</keyword>
<dbReference type="Proteomes" id="UP001165413">
    <property type="component" value="Unassembled WGS sequence"/>
</dbReference>
<evidence type="ECO:0000259" key="15">
    <source>
        <dbReference type="Pfam" id="PF02563"/>
    </source>
</evidence>
<dbReference type="AlphaFoldDB" id="A0AA42BL64"/>
<keyword evidence="5" id="KW-0762">Sugar transport</keyword>
<evidence type="ECO:0000256" key="1">
    <source>
        <dbReference type="ARBA" id="ARBA00004571"/>
    </source>
</evidence>
<accession>A0AA42BL64</accession>
<evidence type="ECO:0000256" key="14">
    <source>
        <dbReference type="ARBA" id="ARBA00023288"/>
    </source>
</evidence>
<dbReference type="Pfam" id="PF22461">
    <property type="entry name" value="SLBB_2"/>
    <property type="match status" value="1"/>
</dbReference>
<evidence type="ECO:0000256" key="10">
    <source>
        <dbReference type="ARBA" id="ARBA00023114"/>
    </source>
</evidence>
<evidence type="ECO:0000256" key="6">
    <source>
        <dbReference type="ARBA" id="ARBA00022692"/>
    </source>
</evidence>
<keyword evidence="7" id="KW-0732">Signal</keyword>
<comment type="similarity">
    <text evidence="2">Belongs to the BexD/CtrA/VexA family.</text>
</comment>
<dbReference type="GO" id="GO:0009279">
    <property type="term" value="C:cell outer membrane"/>
    <property type="evidence" value="ECO:0007669"/>
    <property type="project" value="UniProtKB-SubCell"/>
</dbReference>